<dbReference type="STRING" id="1313296.SAMN05661091_1594"/>
<dbReference type="InterPro" id="IPR014576">
    <property type="entry name" value="Pesterase_YhaO"/>
</dbReference>
<feature type="domain" description="Calcineurin-like phosphoesterase" evidence="2">
    <location>
        <begin position="4"/>
        <end position="205"/>
    </location>
</feature>
<dbReference type="Pfam" id="PF00149">
    <property type="entry name" value="Metallophos"/>
    <property type="match status" value="1"/>
</dbReference>
<evidence type="ECO:0000256" key="1">
    <source>
        <dbReference type="ARBA" id="ARBA00022801"/>
    </source>
</evidence>
<dbReference type="PANTHER" id="PTHR30337">
    <property type="entry name" value="COMPONENT OF ATP-DEPENDENT DSDNA EXONUCLEASE"/>
    <property type="match status" value="1"/>
</dbReference>
<gene>
    <name evidence="3" type="ORF">SAMN05661091_1594</name>
</gene>
<proteinExistence type="predicted"/>
<dbReference type="Proteomes" id="UP000192940">
    <property type="component" value="Chromosome I"/>
</dbReference>
<keyword evidence="3" id="KW-0269">Exonuclease</keyword>
<dbReference type="PIRSF" id="PIRSF033091">
    <property type="entry name" value="Pesterase_YhaO"/>
    <property type="match status" value="1"/>
</dbReference>
<dbReference type="InterPro" id="IPR004843">
    <property type="entry name" value="Calcineurin-like_PHP"/>
</dbReference>
<dbReference type="InterPro" id="IPR050535">
    <property type="entry name" value="DNA_Repair-Maintenance_Comp"/>
</dbReference>
<dbReference type="RefSeq" id="WP_208918508.1">
    <property type="nucleotide sequence ID" value="NZ_LT840184.1"/>
</dbReference>
<evidence type="ECO:0000259" key="2">
    <source>
        <dbReference type="Pfam" id="PF00149"/>
    </source>
</evidence>
<dbReference type="InterPro" id="IPR041796">
    <property type="entry name" value="Mre11_N"/>
</dbReference>
<keyword evidence="3" id="KW-0540">Nuclease</keyword>
<dbReference type="InterPro" id="IPR029052">
    <property type="entry name" value="Metallo-depent_PP-like"/>
</dbReference>
<organism evidence="3 4">
    <name type="scientific">Paenibacillus uliginis N3/975</name>
    <dbReference type="NCBI Taxonomy" id="1313296"/>
    <lineage>
        <taxon>Bacteria</taxon>
        <taxon>Bacillati</taxon>
        <taxon>Bacillota</taxon>
        <taxon>Bacilli</taxon>
        <taxon>Bacillales</taxon>
        <taxon>Paenibacillaceae</taxon>
        <taxon>Paenibacillus</taxon>
    </lineage>
</organism>
<name>A0A1X7H4J0_9BACL</name>
<dbReference type="SUPFAM" id="SSF56300">
    <property type="entry name" value="Metallo-dependent phosphatases"/>
    <property type="match status" value="1"/>
</dbReference>
<dbReference type="Gene3D" id="3.60.21.10">
    <property type="match status" value="1"/>
</dbReference>
<dbReference type="EMBL" id="LT840184">
    <property type="protein sequence ID" value="SMF78731.1"/>
    <property type="molecule type" value="Genomic_DNA"/>
</dbReference>
<protein>
    <submittedName>
        <fullName evidence="3">DNA repair exonuclease SbcCD nuclease subunit</fullName>
    </submittedName>
</protein>
<sequence>MLPFRFIHAADLHLDSPFAGMSGLTDRVRKHLQQSTFIALDRMVQLAVREKVDFVVISGDVYDSSNTSLRAQLRFMEALEMLDREHIPVFIIHGNHDPLDSPRLAVTLPPLVHVFGPVPESVTVVRRRDGQEVSVITGMSYLTSKVKENISLRYNKKAGASELFHIGLLHANVDGNQEHETYAPCSKKDLNTAGYHYWALGHIHSRRTLQESPYIVYPGNIQGRNIRETGPKGCYLVDVDETGAVAMDFRELDTVRWFDMEVSIGDCRHPEDLRLNVERLLTDISESYTTGFSMVRIRITGRGSIHRELEDGFILEDLLIDLRRKVDNQAGTVGFAGCVWVESFCLSSGAEIQLETLLQEDSFIGELLRLAETELAGDIGSDSVIGHALRPLMDQPEIRLLLTGSTREEQREWLRRAMELTALLLLDDQEAGGASA</sequence>
<evidence type="ECO:0000313" key="3">
    <source>
        <dbReference type="EMBL" id="SMF78731.1"/>
    </source>
</evidence>
<dbReference type="CDD" id="cd00840">
    <property type="entry name" value="MPP_Mre11_N"/>
    <property type="match status" value="1"/>
</dbReference>
<evidence type="ECO:0000313" key="4">
    <source>
        <dbReference type="Proteomes" id="UP000192940"/>
    </source>
</evidence>
<accession>A0A1X7H4J0</accession>
<dbReference type="PANTHER" id="PTHR30337:SF7">
    <property type="entry name" value="PHOSPHOESTERASE"/>
    <property type="match status" value="1"/>
</dbReference>
<keyword evidence="4" id="KW-1185">Reference proteome</keyword>
<keyword evidence="1" id="KW-0378">Hydrolase</keyword>
<dbReference type="GO" id="GO:0004527">
    <property type="term" value="F:exonuclease activity"/>
    <property type="evidence" value="ECO:0007669"/>
    <property type="project" value="UniProtKB-KW"/>
</dbReference>
<dbReference type="AlphaFoldDB" id="A0A1X7H4J0"/>
<reference evidence="3 4" key="1">
    <citation type="submission" date="2017-04" db="EMBL/GenBank/DDBJ databases">
        <authorList>
            <person name="Afonso C.L."/>
            <person name="Miller P.J."/>
            <person name="Scott M.A."/>
            <person name="Spackman E."/>
            <person name="Goraichik I."/>
            <person name="Dimitrov K.M."/>
            <person name="Suarez D.L."/>
            <person name="Swayne D.E."/>
        </authorList>
    </citation>
    <scope>NUCLEOTIDE SEQUENCE [LARGE SCALE GENOMIC DNA]</scope>
    <source>
        <strain evidence="3 4">N3/975</strain>
    </source>
</reference>